<gene>
    <name evidence="3" type="ORF">BJ508DRAFT_325132</name>
</gene>
<keyword evidence="4" id="KW-1185">Reference proteome</keyword>
<name>A0A3N4IN11_ASCIM</name>
<keyword evidence="1" id="KW-0175">Coiled coil</keyword>
<dbReference type="EMBL" id="ML119668">
    <property type="protein sequence ID" value="RPA82974.1"/>
    <property type="molecule type" value="Genomic_DNA"/>
</dbReference>
<feature type="compositionally biased region" description="Basic and acidic residues" evidence="2">
    <location>
        <begin position="373"/>
        <end position="397"/>
    </location>
</feature>
<feature type="coiled-coil region" evidence="1">
    <location>
        <begin position="21"/>
        <end position="55"/>
    </location>
</feature>
<dbReference type="AlphaFoldDB" id="A0A3N4IN11"/>
<protein>
    <submittedName>
        <fullName evidence="3">Uncharacterized protein</fullName>
    </submittedName>
</protein>
<feature type="compositionally biased region" description="Basic and acidic residues" evidence="2">
    <location>
        <begin position="301"/>
        <end position="320"/>
    </location>
</feature>
<feature type="compositionally biased region" description="Acidic residues" evidence="2">
    <location>
        <begin position="270"/>
        <end position="279"/>
    </location>
</feature>
<feature type="region of interest" description="Disordered" evidence="2">
    <location>
        <begin position="268"/>
        <end position="438"/>
    </location>
</feature>
<feature type="region of interest" description="Disordered" evidence="2">
    <location>
        <begin position="224"/>
        <end position="246"/>
    </location>
</feature>
<evidence type="ECO:0000313" key="3">
    <source>
        <dbReference type="EMBL" id="RPA82974.1"/>
    </source>
</evidence>
<evidence type="ECO:0000256" key="2">
    <source>
        <dbReference type="SAM" id="MobiDB-lite"/>
    </source>
</evidence>
<proteinExistence type="predicted"/>
<reference evidence="3 4" key="1">
    <citation type="journal article" date="2018" name="Nat. Ecol. Evol.">
        <title>Pezizomycetes genomes reveal the molecular basis of ectomycorrhizal truffle lifestyle.</title>
        <authorList>
            <person name="Murat C."/>
            <person name="Payen T."/>
            <person name="Noel B."/>
            <person name="Kuo A."/>
            <person name="Morin E."/>
            <person name="Chen J."/>
            <person name="Kohler A."/>
            <person name="Krizsan K."/>
            <person name="Balestrini R."/>
            <person name="Da Silva C."/>
            <person name="Montanini B."/>
            <person name="Hainaut M."/>
            <person name="Levati E."/>
            <person name="Barry K.W."/>
            <person name="Belfiori B."/>
            <person name="Cichocki N."/>
            <person name="Clum A."/>
            <person name="Dockter R.B."/>
            <person name="Fauchery L."/>
            <person name="Guy J."/>
            <person name="Iotti M."/>
            <person name="Le Tacon F."/>
            <person name="Lindquist E.A."/>
            <person name="Lipzen A."/>
            <person name="Malagnac F."/>
            <person name="Mello A."/>
            <person name="Molinier V."/>
            <person name="Miyauchi S."/>
            <person name="Poulain J."/>
            <person name="Riccioni C."/>
            <person name="Rubini A."/>
            <person name="Sitrit Y."/>
            <person name="Splivallo R."/>
            <person name="Traeger S."/>
            <person name="Wang M."/>
            <person name="Zifcakova L."/>
            <person name="Wipf D."/>
            <person name="Zambonelli A."/>
            <person name="Paolocci F."/>
            <person name="Nowrousian M."/>
            <person name="Ottonello S."/>
            <person name="Baldrian P."/>
            <person name="Spatafora J.W."/>
            <person name="Henrissat B."/>
            <person name="Nagy L.G."/>
            <person name="Aury J.M."/>
            <person name="Wincker P."/>
            <person name="Grigoriev I.V."/>
            <person name="Bonfante P."/>
            <person name="Martin F.M."/>
        </authorList>
    </citation>
    <scope>NUCLEOTIDE SEQUENCE [LARGE SCALE GENOMIC DNA]</scope>
    <source>
        <strain evidence="3 4">RN42</strain>
    </source>
</reference>
<organism evidence="3 4">
    <name type="scientific">Ascobolus immersus RN42</name>
    <dbReference type="NCBI Taxonomy" id="1160509"/>
    <lineage>
        <taxon>Eukaryota</taxon>
        <taxon>Fungi</taxon>
        <taxon>Dikarya</taxon>
        <taxon>Ascomycota</taxon>
        <taxon>Pezizomycotina</taxon>
        <taxon>Pezizomycetes</taxon>
        <taxon>Pezizales</taxon>
        <taxon>Ascobolaceae</taxon>
        <taxon>Ascobolus</taxon>
    </lineage>
</organism>
<evidence type="ECO:0000313" key="4">
    <source>
        <dbReference type="Proteomes" id="UP000275078"/>
    </source>
</evidence>
<feature type="compositionally biased region" description="Basic and acidic residues" evidence="2">
    <location>
        <begin position="351"/>
        <end position="365"/>
    </location>
</feature>
<evidence type="ECO:0000256" key="1">
    <source>
        <dbReference type="SAM" id="Coils"/>
    </source>
</evidence>
<accession>A0A3N4IN11</accession>
<feature type="compositionally biased region" description="Basic and acidic residues" evidence="2">
    <location>
        <begin position="416"/>
        <end position="438"/>
    </location>
</feature>
<feature type="compositionally biased region" description="Basic and acidic residues" evidence="2">
    <location>
        <begin position="224"/>
        <end position="244"/>
    </location>
</feature>
<dbReference type="Proteomes" id="UP000275078">
    <property type="component" value="Unassembled WGS sequence"/>
</dbReference>
<sequence length="438" mass="50012">MSFQPTSAALCRQIHQKDAEIRKLKLQVISLNTAKQALAEQLKLAEQQIAEQKRYAKRDQALEERHKAFVKTHAAKFANEFVEKSIAKLLTRIVNLTLTWDESDPDWQRRMARFDSDFHTTVKRIQIRMVDLSMTASVTVANDEWNIAKDEYTYFARFANRCFVDPDEGNKGVQSMLELMRHKATPSKTKSGIVKVPESQINQIIKICDEARVFIDEEKQFVEDAGEKRRSRREDPGLLTEVRESSSTAWRGSDTIALACAKRAKKDTYDDLEDSLSEPEEFRYVPTRIEGGGEDDQDFKEDDKKKPSRVNSRDEYGGRDKHGRRIPSRHGSGDAHAKKEKARKPLSRGVSVHEDDRHRGSESKIDVTVARRTRTDSKEHYATRDQDTVASRRKDGTADENESIADSTKAHVSSHRKTDGSKRDRKHGSGESSRHRSG</sequence>